<evidence type="ECO:0000313" key="3">
    <source>
        <dbReference type="Proteomes" id="UP000592180"/>
    </source>
</evidence>
<gene>
    <name evidence="2" type="ORF">HNP38_000543</name>
</gene>
<organism evidence="2 3">
    <name type="scientific">Chryseobacterium defluvii</name>
    <dbReference type="NCBI Taxonomy" id="160396"/>
    <lineage>
        <taxon>Bacteria</taxon>
        <taxon>Pseudomonadati</taxon>
        <taxon>Bacteroidota</taxon>
        <taxon>Flavobacteriia</taxon>
        <taxon>Flavobacteriales</taxon>
        <taxon>Weeksellaceae</taxon>
        <taxon>Chryseobacterium group</taxon>
        <taxon>Chryseobacterium</taxon>
    </lineage>
</organism>
<evidence type="ECO:0000313" key="2">
    <source>
        <dbReference type="EMBL" id="MBB4805271.1"/>
    </source>
</evidence>
<protein>
    <recommendedName>
        <fullName evidence="1">Limiting CO2-inducible protein B/C beta carbonyic anhydrase domain-containing protein</fullName>
    </recommendedName>
</protein>
<dbReference type="RefSeq" id="WP_184184064.1">
    <property type="nucleotide sequence ID" value="NZ_JACHLE010000001.1"/>
</dbReference>
<evidence type="ECO:0000259" key="1">
    <source>
        <dbReference type="Pfam" id="PF18599"/>
    </source>
</evidence>
<dbReference type="PANTHER" id="PTHR38016">
    <property type="entry name" value="UNNAMED PRODUCT"/>
    <property type="match status" value="1"/>
</dbReference>
<dbReference type="AlphaFoldDB" id="A0A840K6X6"/>
<name>A0A840K6X6_9FLAO</name>
<feature type="domain" description="Limiting CO2-inducible protein B/C beta carbonyic anhydrase" evidence="1">
    <location>
        <begin position="16"/>
        <end position="228"/>
    </location>
</feature>
<accession>A0A840K6X6</accession>
<comment type="caution">
    <text evidence="2">The sequence shown here is derived from an EMBL/GenBank/DDBJ whole genome shotgun (WGS) entry which is preliminary data.</text>
</comment>
<reference evidence="2 3" key="1">
    <citation type="submission" date="2020-08" db="EMBL/GenBank/DDBJ databases">
        <title>Functional genomics of gut bacteria from endangered species of beetles.</title>
        <authorList>
            <person name="Carlos-Shanley C."/>
        </authorList>
    </citation>
    <scope>NUCLEOTIDE SEQUENCE [LARGE SCALE GENOMIC DNA]</scope>
    <source>
        <strain evidence="2 3">S00151</strain>
    </source>
</reference>
<sequence length="248" mass="27675">MSIESVRKWYPKALTSVDTVNRLLDTVEKHLKLKPNQLMHADSMCCDDVNAIQYPPRAYEMLGPFHMGGLDGFPFAGLTGMGAFAHHVPEDGAVIIFYAPHIGITKDGQIGEISRIGQSSNSACCGAAKGALGKLAAGQIIEGNITSLDFQMNTIEQIFLHSKDRILNAENQIFEATEVMYEAIDERIEVLIKGTDYPCKYVILVGGIFINGDKEMGSFCQYKKFEYINLETKERKSLMQEYYENDIL</sequence>
<dbReference type="Proteomes" id="UP000592180">
    <property type="component" value="Unassembled WGS sequence"/>
</dbReference>
<dbReference type="InterPro" id="IPR040703">
    <property type="entry name" value="LCIB/C_CA"/>
</dbReference>
<proteinExistence type="predicted"/>
<keyword evidence="3" id="KW-1185">Reference proteome</keyword>
<dbReference type="EMBL" id="JACHLE010000001">
    <property type="protein sequence ID" value="MBB4805271.1"/>
    <property type="molecule type" value="Genomic_DNA"/>
</dbReference>
<dbReference type="PANTHER" id="PTHR38016:SF1">
    <property type="entry name" value="LIMITING CO2-INDUCIBLE PROTEIN B_C BETA CARBONYIC ANHYDRASE DOMAIN-CONTAINING PROTEIN"/>
    <property type="match status" value="1"/>
</dbReference>
<dbReference type="Pfam" id="PF18599">
    <property type="entry name" value="LCIB_C_CA"/>
    <property type="match status" value="1"/>
</dbReference>